<comment type="function">
    <text evidence="26">Mediates the transfer of all common phospholipids, cholesterol and gangliosides from the endoplasmic reticulum to the plasma membrane. May play a role in regulating steroidogenesis. Stimulates the microsomal conversion of 7-dehydrocholesterol to cholesterol. Also binds fatty acids and fatty acyl Coenzyme A (CoA) such as phytanoyl-CoA. Involved in the regulation phospholipid synthesis in endoplasmic reticulum enhancing the incorporation of exogenous fatty acid into glycerides. Seems to stimulate the rate-limiting step in phosphatidic acid formation mediated by GPAT3. Isoforms SCP2 and SCPx cooperate in peroxisomal oxidation of certain naturally occurring tetramethyl-branched fatty acyl-CoAs.</text>
</comment>
<dbReference type="EC" id="2.3.1.176" evidence="3"/>
<dbReference type="CDD" id="cd00829">
    <property type="entry name" value="SCP-x_thiolase"/>
    <property type="match status" value="1"/>
</dbReference>
<evidence type="ECO:0000256" key="3">
    <source>
        <dbReference type="ARBA" id="ARBA00012352"/>
    </source>
</evidence>
<dbReference type="FunFam" id="3.40.47.10:FF:000016">
    <property type="entry name" value="Non-specific lipid-transfer protein"/>
    <property type="match status" value="1"/>
</dbReference>
<evidence type="ECO:0000256" key="12">
    <source>
        <dbReference type="ARBA" id="ARBA00023315"/>
    </source>
</evidence>
<dbReference type="Proteomes" id="UP001432027">
    <property type="component" value="Unassembled WGS sequence"/>
</dbReference>
<dbReference type="PROSITE" id="PS00098">
    <property type="entry name" value="THIOLASE_1"/>
    <property type="match status" value="1"/>
</dbReference>
<comment type="catalytic activity">
    <reaction evidence="35">
        <text>3-oxohexadecanedioyl-CoA + CoA = tetradecanedioyl-CoA + acetyl-CoA</text>
        <dbReference type="Rhea" id="RHEA:40343"/>
        <dbReference type="ChEBI" id="CHEBI:57287"/>
        <dbReference type="ChEBI" id="CHEBI:57288"/>
        <dbReference type="ChEBI" id="CHEBI:77081"/>
        <dbReference type="ChEBI" id="CHEBI:77084"/>
    </reaction>
    <physiologicalReaction direction="left-to-right" evidence="35">
        <dbReference type="Rhea" id="RHEA:40344"/>
    </physiologicalReaction>
</comment>
<evidence type="ECO:0000256" key="34">
    <source>
        <dbReference type="ARBA" id="ARBA00049270"/>
    </source>
</evidence>
<feature type="domain" description="SCP2" evidence="38">
    <location>
        <begin position="438"/>
        <end position="539"/>
    </location>
</feature>
<keyword evidence="5" id="KW-0813">Transport</keyword>
<evidence type="ECO:0000256" key="28">
    <source>
        <dbReference type="ARBA" id="ARBA00047485"/>
    </source>
</evidence>
<name>A0AAV5SYK7_9BILA</name>
<evidence type="ECO:0000256" key="17">
    <source>
        <dbReference type="ARBA" id="ARBA00024514"/>
    </source>
</evidence>
<dbReference type="AlphaFoldDB" id="A0AAV5SYK7"/>
<dbReference type="PANTHER" id="PTHR42870">
    <property type="entry name" value="ACETYL-COA C-ACETYLTRANSFERASE"/>
    <property type="match status" value="1"/>
</dbReference>
<dbReference type="PROSITE" id="PS00737">
    <property type="entry name" value="THIOLASE_2"/>
    <property type="match status" value="1"/>
</dbReference>
<evidence type="ECO:0000256" key="32">
    <source>
        <dbReference type="ARBA" id="ARBA00049178"/>
    </source>
</evidence>
<evidence type="ECO:0000256" key="33">
    <source>
        <dbReference type="ARBA" id="ARBA00049268"/>
    </source>
</evidence>
<comment type="catalytic activity">
    <reaction evidence="15">
        <text>propanoyl-CoA + tetradecanoyl-CoA = 3-oxo-2-methylhexadecanoyl-CoA + CoA</text>
        <dbReference type="Rhea" id="RHEA:46344"/>
        <dbReference type="ChEBI" id="CHEBI:57287"/>
        <dbReference type="ChEBI" id="CHEBI:57385"/>
        <dbReference type="ChEBI" id="CHEBI:57392"/>
        <dbReference type="ChEBI" id="CHEBI:86042"/>
    </reaction>
    <physiologicalReaction direction="right-to-left" evidence="15">
        <dbReference type="Rhea" id="RHEA:46346"/>
    </physiologicalReaction>
</comment>
<dbReference type="InterPro" id="IPR016039">
    <property type="entry name" value="Thiolase-like"/>
</dbReference>
<evidence type="ECO:0000256" key="24">
    <source>
        <dbReference type="ARBA" id="ARBA00032316"/>
    </source>
</evidence>
<dbReference type="InterPro" id="IPR020616">
    <property type="entry name" value="Thiolase_N"/>
</dbReference>
<keyword evidence="9" id="KW-0443">Lipid metabolism</keyword>
<dbReference type="InterPro" id="IPR020613">
    <property type="entry name" value="Thiolase_CS"/>
</dbReference>
<keyword evidence="12" id="KW-0012">Acyltransferase</keyword>
<dbReference type="GO" id="GO:0006869">
    <property type="term" value="P:lipid transport"/>
    <property type="evidence" value="ECO:0007669"/>
    <property type="project" value="UniProtKB-KW"/>
</dbReference>
<dbReference type="Gene3D" id="3.40.47.10">
    <property type="match status" value="1"/>
</dbReference>
<evidence type="ECO:0000256" key="6">
    <source>
        <dbReference type="ARBA" id="ARBA00022490"/>
    </source>
</evidence>
<evidence type="ECO:0000256" key="26">
    <source>
        <dbReference type="ARBA" id="ARBA00045738"/>
    </source>
</evidence>
<comment type="catalytic activity">
    <reaction evidence="29">
        <text>hexanoyl-CoA + acetyl-CoA = 3-oxooctanoyl-CoA + CoA</text>
        <dbReference type="Rhea" id="RHEA:31203"/>
        <dbReference type="ChEBI" id="CHEBI:57287"/>
        <dbReference type="ChEBI" id="CHEBI:57288"/>
        <dbReference type="ChEBI" id="CHEBI:62619"/>
        <dbReference type="ChEBI" id="CHEBI:62620"/>
    </reaction>
    <physiologicalReaction direction="right-to-left" evidence="29">
        <dbReference type="Rhea" id="RHEA:31205"/>
    </physiologicalReaction>
</comment>
<gene>
    <name evidence="40" type="ORF">PENTCL1PPCAC_9243</name>
</gene>
<dbReference type="Gene3D" id="3.30.1050.10">
    <property type="entry name" value="SCP2 sterol-binding domain"/>
    <property type="match status" value="1"/>
</dbReference>
<evidence type="ECO:0000256" key="23">
    <source>
        <dbReference type="ARBA" id="ARBA00032093"/>
    </source>
</evidence>
<evidence type="ECO:0000256" key="7">
    <source>
        <dbReference type="ARBA" id="ARBA00022679"/>
    </source>
</evidence>
<keyword evidence="7" id="KW-0808">Transferase</keyword>
<dbReference type="Pfam" id="PF00108">
    <property type="entry name" value="Thiolase_N"/>
    <property type="match status" value="1"/>
</dbReference>
<comment type="catalytic activity">
    <reaction evidence="34">
        <text>dodecanoyl-CoA + acetyl-CoA = 3-oxotetradecanoyl-CoA + CoA</text>
        <dbReference type="Rhea" id="RHEA:31091"/>
        <dbReference type="ChEBI" id="CHEBI:57287"/>
        <dbReference type="ChEBI" id="CHEBI:57288"/>
        <dbReference type="ChEBI" id="CHEBI:57375"/>
        <dbReference type="ChEBI" id="CHEBI:62543"/>
    </reaction>
    <physiologicalReaction direction="right-to-left" evidence="34">
        <dbReference type="Rhea" id="RHEA:31093"/>
    </physiologicalReaction>
</comment>
<dbReference type="GO" id="GO:0003988">
    <property type="term" value="F:acetyl-CoA C-acyltransferase activity"/>
    <property type="evidence" value="ECO:0007669"/>
    <property type="project" value="UniProtKB-EC"/>
</dbReference>
<dbReference type="GO" id="GO:0008289">
    <property type="term" value="F:lipid binding"/>
    <property type="evidence" value="ECO:0007669"/>
    <property type="project" value="UniProtKB-KW"/>
</dbReference>
<dbReference type="InterPro" id="IPR055140">
    <property type="entry name" value="Thiolase_C_2"/>
</dbReference>
<protein>
    <recommendedName>
        <fullName evidence="4">Sterol carrier protein 2</fullName>
        <ecNumber evidence="13">2.3.1.155</ecNumber>
        <ecNumber evidence="14">2.3.1.16</ecNumber>
        <ecNumber evidence="3">2.3.1.176</ecNumber>
    </recommendedName>
    <alternativeName>
        <fullName evidence="23">Acetyl-CoA C-myristoyltransferase</fullName>
    </alternativeName>
    <alternativeName>
        <fullName evidence="20">Non-specific lipid-transfer protein</fullName>
    </alternativeName>
    <alternativeName>
        <fullName evidence="24">Propanoyl-CoA C-acyltransferase</fullName>
    </alternativeName>
    <alternativeName>
        <fullName evidence="19">SCP-2/3-oxoacyl-CoA thiolase</fullName>
    </alternativeName>
    <alternativeName>
        <fullName evidence="21">SCP-2/thiolase</fullName>
    </alternativeName>
    <alternativeName>
        <fullName evidence="22">SCP-chi</fullName>
    </alternativeName>
    <alternativeName>
        <fullName evidence="25">Sterol carrier protein X</fullName>
    </alternativeName>
</protein>
<comment type="catalytic activity">
    <reaction evidence="18">
        <text>7-dehydrocholesterol(in) = 7-dehydrocholesterol(out)</text>
        <dbReference type="Rhea" id="RHEA:62960"/>
        <dbReference type="ChEBI" id="CHEBI:17759"/>
    </reaction>
</comment>
<evidence type="ECO:0000256" key="8">
    <source>
        <dbReference type="ARBA" id="ARBA00023055"/>
    </source>
</evidence>
<dbReference type="InterPro" id="IPR003033">
    <property type="entry name" value="SCP2_sterol-bd_dom"/>
</dbReference>
<dbReference type="InterPro" id="IPR020615">
    <property type="entry name" value="Thiolase_acyl_enz_int_AS"/>
</dbReference>
<evidence type="ECO:0000256" key="9">
    <source>
        <dbReference type="ARBA" id="ARBA00023098"/>
    </source>
</evidence>
<keyword evidence="8" id="KW-0445">Lipid transport</keyword>
<dbReference type="PANTHER" id="PTHR42870:SF1">
    <property type="entry name" value="NON-SPECIFIC LIPID-TRANSFER PROTEIN-LIKE 2"/>
    <property type="match status" value="1"/>
</dbReference>
<evidence type="ECO:0000256" key="1">
    <source>
        <dbReference type="ARBA" id="ARBA00004275"/>
    </source>
</evidence>
<dbReference type="Pfam" id="PF02036">
    <property type="entry name" value="SCP2"/>
    <property type="match status" value="1"/>
</dbReference>
<feature type="non-terminal residue" evidence="40">
    <location>
        <position position="1"/>
    </location>
</feature>
<evidence type="ECO:0000256" key="31">
    <source>
        <dbReference type="ARBA" id="ARBA00048553"/>
    </source>
</evidence>
<reference evidence="40" key="1">
    <citation type="submission" date="2023-10" db="EMBL/GenBank/DDBJ databases">
        <title>Genome assembly of Pristionchus species.</title>
        <authorList>
            <person name="Yoshida K."/>
            <person name="Sommer R.J."/>
        </authorList>
    </citation>
    <scope>NUCLEOTIDE SEQUENCE</scope>
    <source>
        <strain evidence="40">RS0144</strain>
    </source>
</reference>
<organism evidence="40 41">
    <name type="scientific">Pristionchus entomophagus</name>
    <dbReference type="NCBI Taxonomy" id="358040"/>
    <lineage>
        <taxon>Eukaryota</taxon>
        <taxon>Metazoa</taxon>
        <taxon>Ecdysozoa</taxon>
        <taxon>Nematoda</taxon>
        <taxon>Chromadorea</taxon>
        <taxon>Rhabditida</taxon>
        <taxon>Rhabditina</taxon>
        <taxon>Diplogasteromorpha</taxon>
        <taxon>Diplogasteroidea</taxon>
        <taxon>Neodiplogasteridae</taxon>
        <taxon>Pristionchus</taxon>
    </lineage>
</organism>
<accession>A0AAV5SYK7</accession>
<evidence type="ECO:0000256" key="25">
    <source>
        <dbReference type="ARBA" id="ARBA00033178"/>
    </source>
</evidence>
<dbReference type="EC" id="2.3.1.16" evidence="14"/>
<comment type="catalytic activity">
    <reaction evidence="28">
        <text>tetradecanoyl-CoA + acetyl-CoA = 3-oxohexadecanoyl-CoA + CoA</text>
        <dbReference type="Rhea" id="RHEA:18161"/>
        <dbReference type="ChEBI" id="CHEBI:57287"/>
        <dbReference type="ChEBI" id="CHEBI:57288"/>
        <dbReference type="ChEBI" id="CHEBI:57349"/>
        <dbReference type="ChEBI" id="CHEBI:57385"/>
        <dbReference type="EC" id="2.3.1.155"/>
    </reaction>
    <physiologicalReaction direction="right-to-left" evidence="28">
        <dbReference type="Rhea" id="RHEA:18163"/>
    </physiologicalReaction>
</comment>
<comment type="catalytic activity">
    <reaction evidence="31">
        <text>butanoyl-CoA + acetyl-CoA = 3-oxohexanoyl-CoA + CoA</text>
        <dbReference type="Rhea" id="RHEA:31111"/>
        <dbReference type="ChEBI" id="CHEBI:57287"/>
        <dbReference type="ChEBI" id="CHEBI:57288"/>
        <dbReference type="ChEBI" id="CHEBI:57371"/>
        <dbReference type="ChEBI" id="CHEBI:62418"/>
    </reaction>
    <physiologicalReaction direction="right-to-left" evidence="31">
        <dbReference type="Rhea" id="RHEA:31113"/>
    </physiologicalReaction>
</comment>
<evidence type="ECO:0000256" key="29">
    <source>
        <dbReference type="ARBA" id="ARBA00048001"/>
    </source>
</evidence>
<dbReference type="GO" id="GO:0006629">
    <property type="term" value="P:lipid metabolic process"/>
    <property type="evidence" value="ECO:0007669"/>
    <property type="project" value="UniProtKB-KW"/>
</dbReference>
<evidence type="ECO:0000256" key="36">
    <source>
        <dbReference type="ARBA" id="ARBA00049542"/>
    </source>
</evidence>
<evidence type="ECO:0000256" key="30">
    <source>
        <dbReference type="ARBA" id="ARBA00048004"/>
    </source>
</evidence>
<evidence type="ECO:0000256" key="35">
    <source>
        <dbReference type="ARBA" id="ARBA00049306"/>
    </source>
</evidence>
<keyword evidence="41" id="KW-1185">Reference proteome</keyword>
<keyword evidence="6" id="KW-0963">Cytoplasm</keyword>
<proteinExistence type="predicted"/>
<evidence type="ECO:0000256" key="20">
    <source>
        <dbReference type="ARBA" id="ARBA00030851"/>
    </source>
</evidence>
<evidence type="ECO:0000256" key="5">
    <source>
        <dbReference type="ARBA" id="ARBA00022448"/>
    </source>
</evidence>
<feature type="domain" description="Thiolase N-terminal" evidence="37">
    <location>
        <begin position="16"/>
        <end position="242"/>
    </location>
</feature>
<dbReference type="Pfam" id="PF22691">
    <property type="entry name" value="Thiolase_C_1"/>
    <property type="match status" value="1"/>
</dbReference>
<evidence type="ECO:0000256" key="10">
    <source>
        <dbReference type="ARBA" id="ARBA00023121"/>
    </source>
</evidence>
<evidence type="ECO:0000256" key="11">
    <source>
        <dbReference type="ARBA" id="ARBA00023140"/>
    </source>
</evidence>
<comment type="catalytic activity">
    <reaction evidence="32">
        <text>an acyl-CoA + acetyl-CoA = a 3-oxoacyl-CoA + CoA</text>
        <dbReference type="Rhea" id="RHEA:21564"/>
        <dbReference type="ChEBI" id="CHEBI:57287"/>
        <dbReference type="ChEBI" id="CHEBI:57288"/>
        <dbReference type="ChEBI" id="CHEBI:58342"/>
        <dbReference type="ChEBI" id="CHEBI:90726"/>
        <dbReference type="EC" id="2.3.1.16"/>
    </reaction>
    <physiologicalReaction direction="right-to-left" evidence="32">
        <dbReference type="Rhea" id="RHEA:21566"/>
    </physiologicalReaction>
</comment>
<evidence type="ECO:0000313" key="41">
    <source>
        <dbReference type="Proteomes" id="UP001432027"/>
    </source>
</evidence>
<evidence type="ECO:0000256" key="2">
    <source>
        <dbReference type="ARBA" id="ARBA00004496"/>
    </source>
</evidence>
<dbReference type="EMBL" id="BTSX01000002">
    <property type="protein sequence ID" value="GMS87068.1"/>
    <property type="molecule type" value="Genomic_DNA"/>
</dbReference>
<comment type="function">
    <text evidence="27">Plays a crucial role in the peroxisomal oxidation of branched-chain fatty acids. Catalyzes the last step of the peroxisomal beta-oxidation of branched chain fatty acids and the side chain of the bile acid intermediates di- and trihydroxycoprostanic acids (DHCA and THCA). Also active with medium and long straight chain 3-oxoacyl-CoAs. Stimulates the microsomal conversion of 7-dehydrocholesterol to cholesterol and transfers phosphatidylcholine and 7-dehydrocholesterol between membrances, in vitro. Isoforms SCP2 and SCPx cooperate in peroxisomal oxidation of certain naturally occurring tetramethyl-branched fatty acyl-CoAs.</text>
</comment>
<evidence type="ECO:0000256" key="21">
    <source>
        <dbReference type="ARBA" id="ARBA00031275"/>
    </source>
</evidence>
<dbReference type="EC" id="2.3.1.155" evidence="13"/>
<comment type="catalytic activity">
    <reaction evidence="33">
        <text>hexadecanoyl-CoA + acetyl-CoA = 3-oxooctadecanoyl-CoA + CoA</text>
        <dbReference type="Rhea" id="RHEA:35279"/>
        <dbReference type="ChEBI" id="CHEBI:57287"/>
        <dbReference type="ChEBI" id="CHEBI:57288"/>
        <dbReference type="ChEBI" id="CHEBI:57379"/>
        <dbReference type="ChEBI" id="CHEBI:71407"/>
    </reaction>
    <physiologicalReaction direction="right-to-left" evidence="33">
        <dbReference type="Rhea" id="RHEA:35281"/>
    </physiologicalReaction>
</comment>
<keyword evidence="10" id="KW-0446">Lipid-binding</keyword>
<evidence type="ECO:0000313" key="40">
    <source>
        <dbReference type="EMBL" id="GMS87068.1"/>
    </source>
</evidence>
<feature type="domain" description="Thiolase C-terminal" evidence="39">
    <location>
        <begin position="281"/>
        <end position="397"/>
    </location>
</feature>
<evidence type="ECO:0000256" key="15">
    <source>
        <dbReference type="ARBA" id="ARBA00024471"/>
    </source>
</evidence>
<dbReference type="SUPFAM" id="SSF53901">
    <property type="entry name" value="Thiolase-like"/>
    <property type="match status" value="2"/>
</dbReference>
<dbReference type="FunFam" id="3.30.1050.10:FF:000015">
    <property type="entry name" value="Non-specific lipid-transfer protein-like 1"/>
    <property type="match status" value="1"/>
</dbReference>
<evidence type="ECO:0000259" key="38">
    <source>
        <dbReference type="Pfam" id="PF02036"/>
    </source>
</evidence>
<evidence type="ECO:0000256" key="18">
    <source>
        <dbReference type="ARBA" id="ARBA00029287"/>
    </source>
</evidence>
<dbReference type="NCBIfam" id="NF006102">
    <property type="entry name" value="PRK08256.1"/>
    <property type="match status" value="1"/>
</dbReference>
<comment type="catalytic activity">
    <reaction evidence="16">
        <text>choloyl-CoA + propanoyl-CoA = 3alpha,7alpha,12alpha-trihydroxy-24-oxo-5beta-cholestan-26-oyl-CoA + CoA</text>
        <dbReference type="Rhea" id="RHEA:16865"/>
        <dbReference type="ChEBI" id="CHEBI:57287"/>
        <dbReference type="ChEBI" id="CHEBI:57373"/>
        <dbReference type="ChEBI" id="CHEBI:57392"/>
        <dbReference type="ChEBI" id="CHEBI:58507"/>
        <dbReference type="EC" id="2.3.1.176"/>
    </reaction>
    <physiologicalReaction direction="right-to-left" evidence="16">
        <dbReference type="Rhea" id="RHEA:16867"/>
    </physiologicalReaction>
</comment>
<evidence type="ECO:0000256" key="27">
    <source>
        <dbReference type="ARBA" id="ARBA00045994"/>
    </source>
</evidence>
<evidence type="ECO:0000256" key="4">
    <source>
        <dbReference type="ARBA" id="ARBA00014545"/>
    </source>
</evidence>
<evidence type="ECO:0000256" key="22">
    <source>
        <dbReference type="ARBA" id="ARBA00031346"/>
    </source>
</evidence>
<evidence type="ECO:0000256" key="19">
    <source>
        <dbReference type="ARBA" id="ARBA00030531"/>
    </source>
</evidence>
<dbReference type="GO" id="GO:0050633">
    <property type="term" value="F:acetyl-CoA C-myristoyltransferase activity"/>
    <property type="evidence" value="ECO:0007669"/>
    <property type="project" value="UniProtKB-EC"/>
</dbReference>
<comment type="caution">
    <text evidence="40">The sequence shown here is derived from an EMBL/GenBank/DDBJ whole genome shotgun (WGS) entry which is preliminary data.</text>
</comment>
<dbReference type="GO" id="GO:0005777">
    <property type="term" value="C:peroxisome"/>
    <property type="evidence" value="ECO:0007669"/>
    <property type="project" value="UniProtKB-SubCell"/>
</dbReference>
<keyword evidence="11" id="KW-0576">Peroxisome</keyword>
<comment type="subcellular location">
    <subcellularLocation>
        <location evidence="2">Cytoplasm</location>
    </subcellularLocation>
    <subcellularLocation>
        <location evidence="1">Peroxisome</location>
    </subcellularLocation>
</comment>
<sequence length="548" mass="59182">PRSTSHTSANMTKTKVYVVGVGMTKFEKPGKRDWDYPDMVKEAVNKALDDCKLKYSDVQQATVAYLFGGTCCGQRCLYELGFTGIPIYNVNNACASGSSGVFLCKQILESGNADCVLACGFEKMAAGSLENMAGNTDDRALSVDKHIEVMSNTFGLAPAPITAQMFVNAGMEHMKKYGTKREHFAKIAHKNHLHSVHNENSQFQKEFSLDEVINARKIYEFMGLLECSPTSDGSAAIIMCSENFLKKHPELRKQAVEIVGFKLGTDAPSVFKEDNMKMIGYDMIERISKELYQETGYGPKDVQVIELHDCFAPNELITYEAIGLCPVGKAGELIDRGDNTYGGKWVINPSGGLISKGHPIGATGVAQVVELSNQLRGRCGKRQVPNAKLAMQHNIGIGGAGVVAMYKLADGAVSAAGASPARAASSGGAGGLQSDAVFAEIKERVTTEKELVKKAGQLVCRFIVTGANGQTKNWLVDLKQNPPFVGHNDSAKAELDVTCTDEVFMTLAAGKIKPDQAFMKGQVKVKGNIAKAMKLQTILNPSMLKLKL</sequence>
<comment type="catalytic activity">
    <reaction evidence="17">
        <text>3-oxo-(9Z-octadecenoyl)-CoA + CoA = (7Z)-hexadecenoyl-CoA + acetyl-CoA</text>
        <dbReference type="Rhea" id="RHEA:47400"/>
        <dbReference type="ChEBI" id="CHEBI:57287"/>
        <dbReference type="ChEBI" id="CHEBI:57288"/>
        <dbReference type="ChEBI" id="CHEBI:87695"/>
        <dbReference type="ChEBI" id="CHEBI:87698"/>
    </reaction>
    <physiologicalReaction direction="left-to-right" evidence="17">
        <dbReference type="Rhea" id="RHEA:47401"/>
    </physiologicalReaction>
</comment>
<evidence type="ECO:0000259" key="37">
    <source>
        <dbReference type="Pfam" id="PF00108"/>
    </source>
</evidence>
<dbReference type="InterPro" id="IPR036527">
    <property type="entry name" value="SCP2_sterol-bd_dom_sf"/>
</dbReference>
<evidence type="ECO:0000256" key="14">
    <source>
        <dbReference type="ARBA" id="ARBA00024073"/>
    </source>
</evidence>
<evidence type="ECO:0000259" key="39">
    <source>
        <dbReference type="Pfam" id="PF22691"/>
    </source>
</evidence>
<dbReference type="SUPFAM" id="SSF55718">
    <property type="entry name" value="SCP-like"/>
    <property type="match status" value="1"/>
</dbReference>
<evidence type="ECO:0000256" key="13">
    <source>
        <dbReference type="ARBA" id="ARBA00024058"/>
    </source>
</evidence>
<comment type="catalytic activity">
    <reaction evidence="36">
        <text>octanoyl-CoA + acetyl-CoA = 3-oxodecanoyl-CoA + CoA</text>
        <dbReference type="Rhea" id="RHEA:31087"/>
        <dbReference type="ChEBI" id="CHEBI:57287"/>
        <dbReference type="ChEBI" id="CHEBI:57288"/>
        <dbReference type="ChEBI" id="CHEBI:57386"/>
        <dbReference type="ChEBI" id="CHEBI:62548"/>
    </reaction>
    <physiologicalReaction direction="right-to-left" evidence="36">
        <dbReference type="Rhea" id="RHEA:31089"/>
    </physiologicalReaction>
</comment>
<comment type="catalytic activity">
    <reaction evidence="30">
        <text>decanoyl-CoA + acetyl-CoA = 3-oxododecanoyl-CoA + CoA</text>
        <dbReference type="Rhea" id="RHEA:31183"/>
        <dbReference type="ChEBI" id="CHEBI:57287"/>
        <dbReference type="ChEBI" id="CHEBI:57288"/>
        <dbReference type="ChEBI" id="CHEBI:61430"/>
        <dbReference type="ChEBI" id="CHEBI:62615"/>
    </reaction>
    <physiologicalReaction direction="right-to-left" evidence="30">
        <dbReference type="Rhea" id="RHEA:31185"/>
    </physiologicalReaction>
</comment>
<evidence type="ECO:0000256" key="16">
    <source>
        <dbReference type="ARBA" id="ARBA00024509"/>
    </source>
</evidence>